<dbReference type="RefSeq" id="WP_146964839.1">
    <property type="nucleotide sequence ID" value="NZ_AP019835.1"/>
</dbReference>
<sequence length="66" mass="7594">MDGRVYLVCFTIPNGFANTAVTIRKHNFTELELLDDITKELHEAGNENFVITNIIDITKIRKDLEE</sequence>
<evidence type="ECO:0000313" key="1">
    <source>
        <dbReference type="EMBL" id="BBM50705.1"/>
    </source>
</evidence>
<proteinExistence type="predicted"/>
<evidence type="ECO:0000313" key="2">
    <source>
        <dbReference type="Proteomes" id="UP000321501"/>
    </source>
</evidence>
<gene>
    <name evidence="1" type="primary">deoB</name>
    <name evidence="1" type="ORF">JMUB3934_2017</name>
</gene>
<dbReference type="EMBL" id="AP019835">
    <property type="protein sequence ID" value="BBM50705.1"/>
    <property type="molecule type" value="Genomic_DNA"/>
</dbReference>
<dbReference type="AlphaFoldDB" id="A0A510KL38"/>
<organism evidence="1 2">
    <name type="scientific">Leptotrichia wadei</name>
    <dbReference type="NCBI Taxonomy" id="157687"/>
    <lineage>
        <taxon>Bacteria</taxon>
        <taxon>Fusobacteriati</taxon>
        <taxon>Fusobacteriota</taxon>
        <taxon>Fusobacteriia</taxon>
        <taxon>Fusobacteriales</taxon>
        <taxon>Leptotrichiaceae</taxon>
        <taxon>Leptotrichia</taxon>
    </lineage>
</organism>
<name>A0A510KL38_9FUSO</name>
<accession>A0A510KL38</accession>
<protein>
    <submittedName>
        <fullName evidence="1">Phosphopentomutase</fullName>
    </submittedName>
</protein>
<reference evidence="1 2" key="1">
    <citation type="submission" date="2019-07" db="EMBL/GenBank/DDBJ databases">
        <title>Complete Genome Sequence of Leptotrichia wadei Strain JMUB3934.</title>
        <authorList>
            <person name="Watanabe S."/>
            <person name="Cui L."/>
        </authorList>
    </citation>
    <scope>NUCLEOTIDE SEQUENCE [LARGE SCALE GENOMIC DNA]</scope>
    <source>
        <strain evidence="1 2">JMUB3934</strain>
    </source>
</reference>
<dbReference type="Proteomes" id="UP000321501">
    <property type="component" value="Chromosome"/>
</dbReference>